<dbReference type="AlphaFoldDB" id="M3CAI9"/>
<dbReference type="GO" id="GO:0006869">
    <property type="term" value="P:lipid transport"/>
    <property type="evidence" value="ECO:0007669"/>
    <property type="project" value="UniProtKB-UniRule"/>
</dbReference>
<gene>
    <name evidence="4" type="ORF">SEPMUDRAFT_166501</name>
</gene>
<keyword evidence="2" id="KW-0653">Protein transport</keyword>
<dbReference type="GO" id="GO:0005829">
    <property type="term" value="C:cytosol"/>
    <property type="evidence" value="ECO:0007669"/>
    <property type="project" value="GOC"/>
</dbReference>
<dbReference type="OrthoDB" id="203678at2759"/>
<dbReference type="EMBL" id="KB456270">
    <property type="protein sequence ID" value="EMF08860.1"/>
    <property type="molecule type" value="Genomic_DNA"/>
</dbReference>
<feature type="compositionally biased region" description="Polar residues" evidence="3">
    <location>
        <begin position="17"/>
        <end position="30"/>
    </location>
</feature>
<dbReference type="Proteomes" id="UP000016931">
    <property type="component" value="Unassembled WGS sequence"/>
</dbReference>
<evidence type="ECO:0000256" key="3">
    <source>
        <dbReference type="SAM" id="MobiDB-lite"/>
    </source>
</evidence>
<dbReference type="GO" id="GO:0015031">
    <property type="term" value="P:protein transport"/>
    <property type="evidence" value="ECO:0007669"/>
    <property type="project" value="UniProtKB-UniRule"/>
</dbReference>
<organism evidence="4 5">
    <name type="scientific">Sphaerulina musiva (strain SO2202)</name>
    <name type="common">Poplar stem canker fungus</name>
    <name type="synonym">Septoria musiva</name>
    <dbReference type="NCBI Taxonomy" id="692275"/>
    <lineage>
        <taxon>Eukaryota</taxon>
        <taxon>Fungi</taxon>
        <taxon>Dikarya</taxon>
        <taxon>Ascomycota</taxon>
        <taxon>Pezizomycotina</taxon>
        <taxon>Dothideomycetes</taxon>
        <taxon>Dothideomycetidae</taxon>
        <taxon>Mycosphaerellales</taxon>
        <taxon>Mycosphaerellaceae</taxon>
        <taxon>Sphaerulina</taxon>
    </lineage>
</organism>
<comment type="similarity">
    <text evidence="1 2">Belongs to the VPS51 family.</text>
</comment>
<feature type="compositionally biased region" description="Polar residues" evidence="3">
    <location>
        <begin position="52"/>
        <end position="65"/>
    </location>
</feature>
<evidence type="ECO:0000256" key="2">
    <source>
        <dbReference type="RuleBase" id="RU368010"/>
    </source>
</evidence>
<proteinExistence type="inferred from homology"/>
<reference evidence="4 5" key="1">
    <citation type="journal article" date="2012" name="PLoS Pathog.">
        <title>Diverse lifestyles and strategies of plant pathogenesis encoded in the genomes of eighteen Dothideomycetes fungi.</title>
        <authorList>
            <person name="Ohm R.A."/>
            <person name="Feau N."/>
            <person name="Henrissat B."/>
            <person name="Schoch C.L."/>
            <person name="Horwitz B.A."/>
            <person name="Barry K.W."/>
            <person name="Condon B.J."/>
            <person name="Copeland A.C."/>
            <person name="Dhillon B."/>
            <person name="Glaser F."/>
            <person name="Hesse C.N."/>
            <person name="Kosti I."/>
            <person name="LaButti K."/>
            <person name="Lindquist E.A."/>
            <person name="Lucas S."/>
            <person name="Salamov A.A."/>
            <person name="Bradshaw R.E."/>
            <person name="Ciuffetti L."/>
            <person name="Hamelin R.C."/>
            <person name="Kema G.H.J."/>
            <person name="Lawrence C."/>
            <person name="Scott J.A."/>
            <person name="Spatafora J.W."/>
            <person name="Turgeon B.G."/>
            <person name="de Wit P.J.G.M."/>
            <person name="Zhong S."/>
            <person name="Goodwin S.B."/>
            <person name="Grigoriev I.V."/>
        </authorList>
    </citation>
    <scope>NUCLEOTIDE SEQUENCE [LARGE SCALE GENOMIC DNA]</scope>
    <source>
        <strain evidence="4 5">SO2202</strain>
    </source>
</reference>
<comment type="subunit">
    <text evidence="2">Component of the Golgi-associated retrograde protein (GARP) complex.</text>
</comment>
<dbReference type="Pfam" id="PF08700">
    <property type="entry name" value="VPS51_Exo84_N"/>
    <property type="match status" value="1"/>
</dbReference>
<keyword evidence="2" id="KW-0813">Transport</keyword>
<feature type="region of interest" description="Disordered" evidence="3">
    <location>
        <begin position="169"/>
        <end position="190"/>
    </location>
</feature>
<keyword evidence="5" id="KW-1185">Reference proteome</keyword>
<sequence length="251" mass="27803">MSIASPRPSISSRRTSVDTISSPTSKSASQAAERGSLRRNRTALRDYYNLKAAQQSSDQEPTTPTLDPDQESELDKPGFEPEQYVRNLLSSEDLYGVLKIEAGLVSDIRNLDGEKKALVYDNYSKLITATNTIRFLREKMDPMMPGTTTLIPAIGHIAETAAGLKKDMQDAHGTDGHAANAGEEKRKQQQTVRWVLQSPERISEMMSDGRDDEAKAEWEKVEKLLQKWHGVKGVDNVRKACLAALDNAEGD</sequence>
<comment type="function">
    <text evidence="2">Acts as component of the GARP complex that is involved in retrograde transport from early and late endosomes to the trans-Golgi network (TGN).</text>
</comment>
<accession>M3CAI9</accession>
<protein>
    <recommendedName>
        <fullName evidence="2">Vacuolar protein sorting-associated protein 51 homolog</fullName>
    </recommendedName>
</protein>
<feature type="compositionally biased region" description="Low complexity" evidence="3">
    <location>
        <begin position="1"/>
        <end position="14"/>
    </location>
</feature>
<dbReference type="GO" id="GO:0042147">
    <property type="term" value="P:retrograde transport, endosome to Golgi"/>
    <property type="evidence" value="ECO:0007669"/>
    <property type="project" value="UniProtKB-UniRule"/>
</dbReference>
<evidence type="ECO:0000313" key="5">
    <source>
        <dbReference type="Proteomes" id="UP000016931"/>
    </source>
</evidence>
<feature type="region of interest" description="Disordered" evidence="3">
    <location>
        <begin position="1"/>
        <end position="77"/>
    </location>
</feature>
<dbReference type="STRING" id="692275.M3CAI9"/>
<dbReference type="GeneID" id="27905374"/>
<dbReference type="GO" id="GO:0016020">
    <property type="term" value="C:membrane"/>
    <property type="evidence" value="ECO:0007669"/>
    <property type="project" value="TreeGrafter"/>
</dbReference>
<dbReference type="GO" id="GO:0000938">
    <property type="term" value="C:GARP complex"/>
    <property type="evidence" value="ECO:0007669"/>
    <property type="project" value="UniProtKB-UniRule"/>
</dbReference>
<dbReference type="OMA" id="YNLKPPG"/>
<comment type="subcellular location">
    <subcellularLocation>
        <location evidence="2">Golgi apparatus</location>
        <location evidence="2">trans-Golgi network</location>
    </subcellularLocation>
</comment>
<dbReference type="GO" id="GO:0007030">
    <property type="term" value="P:Golgi organization"/>
    <property type="evidence" value="ECO:0007669"/>
    <property type="project" value="UniProtKB-UniRule"/>
</dbReference>
<dbReference type="InterPro" id="IPR014812">
    <property type="entry name" value="Vps51"/>
</dbReference>
<evidence type="ECO:0000313" key="4">
    <source>
        <dbReference type="EMBL" id="EMF08860.1"/>
    </source>
</evidence>
<dbReference type="HOGENOM" id="CLU_043566_0_0_1"/>
<dbReference type="RefSeq" id="XP_016756981.1">
    <property type="nucleotide sequence ID" value="XM_016908237.1"/>
</dbReference>
<dbReference type="GO" id="GO:1990745">
    <property type="term" value="C:EARP complex"/>
    <property type="evidence" value="ECO:0007669"/>
    <property type="project" value="TreeGrafter"/>
</dbReference>
<dbReference type="eggNOG" id="KOG2346">
    <property type="taxonomic scope" value="Eukaryota"/>
</dbReference>
<dbReference type="GO" id="GO:0032456">
    <property type="term" value="P:endocytic recycling"/>
    <property type="evidence" value="ECO:0007669"/>
    <property type="project" value="TreeGrafter"/>
</dbReference>
<dbReference type="GO" id="GO:0048193">
    <property type="term" value="P:Golgi vesicle transport"/>
    <property type="evidence" value="ECO:0007669"/>
    <property type="project" value="TreeGrafter"/>
</dbReference>
<keyword evidence="2" id="KW-0333">Golgi apparatus</keyword>
<evidence type="ECO:0000256" key="1">
    <source>
        <dbReference type="ARBA" id="ARBA00006080"/>
    </source>
</evidence>
<name>M3CAI9_SPHMS</name>
<dbReference type="PANTHER" id="PTHR15954">
    <property type="entry name" value="VACUOLAR PROTEIN SORTING-ASSOCIATED PROTEIN 51 HOMOLOG"/>
    <property type="match status" value="1"/>
</dbReference>
<dbReference type="PANTHER" id="PTHR15954:SF4">
    <property type="entry name" value="VACUOLAR PROTEIN SORTING-ASSOCIATED PROTEIN 51 HOMOLOG"/>
    <property type="match status" value="1"/>
</dbReference>
<keyword evidence="2" id="KW-0445">Lipid transport</keyword>